<evidence type="ECO:0000313" key="3">
    <source>
        <dbReference type="EMBL" id="KAF8001942.1"/>
    </source>
</evidence>
<proteinExistence type="predicted"/>
<dbReference type="OrthoDB" id="10283942at2759"/>
<organism evidence="3 4">
    <name type="scientific">Metschnikowia pulcherrima</name>
    <dbReference type="NCBI Taxonomy" id="27326"/>
    <lineage>
        <taxon>Eukaryota</taxon>
        <taxon>Fungi</taxon>
        <taxon>Dikarya</taxon>
        <taxon>Ascomycota</taxon>
        <taxon>Saccharomycotina</taxon>
        <taxon>Pichiomycetes</taxon>
        <taxon>Metschnikowiaceae</taxon>
        <taxon>Metschnikowia</taxon>
    </lineage>
</organism>
<evidence type="ECO:0000256" key="1">
    <source>
        <dbReference type="SAM" id="Coils"/>
    </source>
</evidence>
<feature type="signal peptide" evidence="2">
    <location>
        <begin position="1"/>
        <end position="20"/>
    </location>
</feature>
<feature type="coiled-coil region" evidence="1">
    <location>
        <begin position="160"/>
        <end position="194"/>
    </location>
</feature>
<dbReference type="EMBL" id="JACBPP010000004">
    <property type="protein sequence ID" value="KAF8001942.1"/>
    <property type="molecule type" value="Genomic_DNA"/>
</dbReference>
<name>A0A8H7GSU0_9ASCO</name>
<feature type="chain" id="PRO_5034662106" evidence="2">
    <location>
        <begin position="21"/>
        <end position="224"/>
    </location>
</feature>
<reference evidence="3" key="1">
    <citation type="submission" date="2020-10" db="EMBL/GenBank/DDBJ databases">
        <title>The Whole-Genome Sequence of Metschnikowia persimmonesis, a Novel Endophytic Yeast Species Isolated from Medicinal Plant Diospyros kaki Thumb.</title>
        <authorList>
            <person name="Rahmat E."/>
            <person name="Kang Y."/>
        </authorList>
    </citation>
    <scope>NUCLEOTIDE SEQUENCE</scope>
    <source>
        <strain evidence="3">KIOM G15050</strain>
    </source>
</reference>
<sequence>MQALKAFFWIVGLAIAVVSSQITQQDFDSGAISLIPHTKVCPECYIDAPIEVEDILDLLGMVQGHLKSFILETQFFYERFEKASGGLGQALGTIYNHVVVLEEYDLNIVCQLVFTMYMFEAMNDATKNARKFNYWGNSDQYLVLCLIEVNVAFFALCNSLGLLDRRIIEHEEKLKRYQAQIDRWTDEFGNLKNVSEGVQSAFMKERKKAEHTIKVLKSQVAQID</sequence>
<evidence type="ECO:0000313" key="4">
    <source>
        <dbReference type="Proteomes" id="UP000649328"/>
    </source>
</evidence>
<accession>A0A8H7GSU0</accession>
<dbReference type="AlphaFoldDB" id="A0A8H7GSU0"/>
<dbReference type="Proteomes" id="UP000649328">
    <property type="component" value="Unassembled WGS sequence"/>
</dbReference>
<comment type="caution">
    <text evidence="3">The sequence shown here is derived from an EMBL/GenBank/DDBJ whole genome shotgun (WGS) entry which is preliminary data.</text>
</comment>
<protein>
    <submittedName>
        <fullName evidence="3">Uncharacterized protein</fullName>
    </submittedName>
</protein>
<gene>
    <name evidence="3" type="ORF">HF325_002907</name>
</gene>
<keyword evidence="2" id="KW-0732">Signal</keyword>
<keyword evidence="4" id="KW-1185">Reference proteome</keyword>
<evidence type="ECO:0000256" key="2">
    <source>
        <dbReference type="SAM" id="SignalP"/>
    </source>
</evidence>
<keyword evidence="1" id="KW-0175">Coiled coil</keyword>